<gene>
    <name evidence="1" type="ORF">METZ01_LOCUS396502</name>
</gene>
<evidence type="ECO:0008006" key="2">
    <source>
        <dbReference type="Google" id="ProtNLM"/>
    </source>
</evidence>
<dbReference type="EMBL" id="UINC01150542">
    <property type="protein sequence ID" value="SVD43648.1"/>
    <property type="molecule type" value="Genomic_DNA"/>
</dbReference>
<feature type="non-terminal residue" evidence="1">
    <location>
        <position position="85"/>
    </location>
</feature>
<protein>
    <recommendedName>
        <fullName evidence="2">Beta-lactamase-related domain-containing protein</fullName>
    </recommendedName>
</protein>
<dbReference type="AlphaFoldDB" id="A0A382VCH7"/>
<organism evidence="1">
    <name type="scientific">marine metagenome</name>
    <dbReference type="NCBI Taxonomy" id="408172"/>
    <lineage>
        <taxon>unclassified sequences</taxon>
        <taxon>metagenomes</taxon>
        <taxon>ecological metagenomes</taxon>
    </lineage>
</organism>
<dbReference type="InterPro" id="IPR012338">
    <property type="entry name" value="Beta-lactam/transpept-like"/>
</dbReference>
<dbReference type="Gene3D" id="3.40.710.10">
    <property type="entry name" value="DD-peptidase/beta-lactamase superfamily"/>
    <property type="match status" value="1"/>
</dbReference>
<reference evidence="1" key="1">
    <citation type="submission" date="2018-05" db="EMBL/GenBank/DDBJ databases">
        <authorList>
            <person name="Lanie J.A."/>
            <person name="Ng W.-L."/>
            <person name="Kazmierczak K.M."/>
            <person name="Andrzejewski T.M."/>
            <person name="Davidsen T.M."/>
            <person name="Wayne K.J."/>
            <person name="Tettelin H."/>
            <person name="Glass J.I."/>
            <person name="Rusch D."/>
            <person name="Podicherti R."/>
            <person name="Tsui H.-C.T."/>
            <person name="Winkler M.E."/>
        </authorList>
    </citation>
    <scope>NUCLEOTIDE SEQUENCE</scope>
</reference>
<name>A0A382VCH7_9ZZZZ</name>
<evidence type="ECO:0000313" key="1">
    <source>
        <dbReference type="EMBL" id="SVD43648.1"/>
    </source>
</evidence>
<accession>A0A382VCH7</accession>
<proteinExistence type="predicted"/>
<sequence length="85" mass="8820">MVRSVVGLLAVGFVILSLPLTTRWSALNALAVTGGAPGAEDLPTAVPEDVGMSTERLARIGEVVDRAIEAEFVTGAVTLVMREGK</sequence>